<name>A0A0E9XSW3_ANGAN</name>
<protein>
    <submittedName>
        <fullName evidence="1">Uncharacterized protein</fullName>
    </submittedName>
</protein>
<proteinExistence type="predicted"/>
<dbReference type="AlphaFoldDB" id="A0A0E9XSW3"/>
<dbReference type="EMBL" id="GBXM01002755">
    <property type="protein sequence ID" value="JAI05823.1"/>
    <property type="molecule type" value="Transcribed_RNA"/>
</dbReference>
<sequence length="48" mass="4895">MGLCSPALERALFPFALSSVSRSLTGTCEAALIGCGLPQSKPGSQRGQ</sequence>
<organism evidence="1">
    <name type="scientific">Anguilla anguilla</name>
    <name type="common">European freshwater eel</name>
    <name type="synonym">Muraena anguilla</name>
    <dbReference type="NCBI Taxonomy" id="7936"/>
    <lineage>
        <taxon>Eukaryota</taxon>
        <taxon>Metazoa</taxon>
        <taxon>Chordata</taxon>
        <taxon>Craniata</taxon>
        <taxon>Vertebrata</taxon>
        <taxon>Euteleostomi</taxon>
        <taxon>Actinopterygii</taxon>
        <taxon>Neopterygii</taxon>
        <taxon>Teleostei</taxon>
        <taxon>Anguilliformes</taxon>
        <taxon>Anguillidae</taxon>
        <taxon>Anguilla</taxon>
    </lineage>
</organism>
<reference evidence="1" key="2">
    <citation type="journal article" date="2015" name="Fish Shellfish Immunol.">
        <title>Early steps in the European eel (Anguilla anguilla)-Vibrio vulnificus interaction in the gills: Role of the RtxA13 toxin.</title>
        <authorList>
            <person name="Callol A."/>
            <person name="Pajuelo D."/>
            <person name="Ebbesson L."/>
            <person name="Teles M."/>
            <person name="MacKenzie S."/>
            <person name="Amaro C."/>
        </authorList>
    </citation>
    <scope>NUCLEOTIDE SEQUENCE</scope>
</reference>
<reference evidence="1" key="1">
    <citation type="submission" date="2014-11" db="EMBL/GenBank/DDBJ databases">
        <authorList>
            <person name="Amaro Gonzalez C."/>
        </authorList>
    </citation>
    <scope>NUCLEOTIDE SEQUENCE</scope>
</reference>
<evidence type="ECO:0000313" key="1">
    <source>
        <dbReference type="EMBL" id="JAI05823.1"/>
    </source>
</evidence>
<accession>A0A0E9XSW3</accession>